<dbReference type="EMBL" id="JAAGMN010000919">
    <property type="protein sequence ID" value="NEE06500.1"/>
    <property type="molecule type" value="Genomic_DNA"/>
</dbReference>
<reference evidence="2" key="1">
    <citation type="submission" date="2020-01" db="EMBL/GenBank/DDBJ databases">
        <title>Insect and environment-associated Actinomycetes.</title>
        <authorList>
            <person name="Currrie C."/>
            <person name="Chevrette M."/>
            <person name="Carlson C."/>
            <person name="Stubbendieck R."/>
            <person name="Wendt-Pienkowski E."/>
        </authorList>
    </citation>
    <scope>NUCLEOTIDE SEQUENCE</scope>
    <source>
        <strain evidence="2">SID7499</strain>
    </source>
</reference>
<dbReference type="AlphaFoldDB" id="A0A6G3WMF5"/>
<comment type="caution">
    <text evidence="2">The sequence shown here is derived from an EMBL/GenBank/DDBJ whole genome shotgun (WGS) entry which is preliminary data.</text>
</comment>
<feature type="compositionally biased region" description="Basic and acidic residues" evidence="1">
    <location>
        <begin position="22"/>
        <end position="43"/>
    </location>
</feature>
<sequence>GDGKGKAKGASGTEEEPVAKSAPERRLPSHDDLTPEPAGETRE</sequence>
<feature type="non-terminal residue" evidence="2">
    <location>
        <position position="1"/>
    </location>
</feature>
<proteinExistence type="predicted"/>
<gene>
    <name evidence="2" type="ORF">G3M58_08605</name>
</gene>
<accession>A0A6G3WMF5</accession>
<name>A0A6G3WMF5_9ACTN</name>
<protein>
    <submittedName>
        <fullName evidence="2">Cation:proton antiporter</fullName>
    </submittedName>
</protein>
<organism evidence="2">
    <name type="scientific">Streptomyces sp. SID7499</name>
    <dbReference type="NCBI Taxonomy" id="2706086"/>
    <lineage>
        <taxon>Bacteria</taxon>
        <taxon>Bacillati</taxon>
        <taxon>Actinomycetota</taxon>
        <taxon>Actinomycetes</taxon>
        <taxon>Kitasatosporales</taxon>
        <taxon>Streptomycetaceae</taxon>
        <taxon>Streptomyces</taxon>
    </lineage>
</organism>
<evidence type="ECO:0000256" key="1">
    <source>
        <dbReference type="SAM" id="MobiDB-lite"/>
    </source>
</evidence>
<evidence type="ECO:0000313" key="2">
    <source>
        <dbReference type="EMBL" id="NEE06500.1"/>
    </source>
</evidence>
<feature type="region of interest" description="Disordered" evidence="1">
    <location>
        <begin position="1"/>
        <end position="43"/>
    </location>
</feature>